<dbReference type="Pfam" id="PF03372">
    <property type="entry name" value="Exo_endo_phos"/>
    <property type="match status" value="1"/>
</dbReference>
<dbReference type="Gene3D" id="2.40.50.140">
    <property type="entry name" value="Nucleic acid-binding proteins"/>
    <property type="match status" value="1"/>
</dbReference>
<dbReference type="PANTHER" id="PTHR33710">
    <property type="entry name" value="BNAC02G09200D PROTEIN"/>
    <property type="match status" value="1"/>
</dbReference>
<evidence type="ECO:0000256" key="1">
    <source>
        <dbReference type="PROSITE-ProRule" id="PRU00047"/>
    </source>
</evidence>
<accession>A0A9Q0GLL7</accession>
<keyword evidence="1" id="KW-0479">Metal-binding</keyword>
<dbReference type="InterPro" id="IPR005135">
    <property type="entry name" value="Endo/exonuclease/phosphatase"/>
</dbReference>
<keyword evidence="1" id="KW-0863">Zinc-finger</keyword>
<dbReference type="SUPFAM" id="SSF56219">
    <property type="entry name" value="DNase I-like"/>
    <property type="match status" value="1"/>
</dbReference>
<dbReference type="InterPro" id="IPR025558">
    <property type="entry name" value="DUF4283"/>
</dbReference>
<dbReference type="Gene3D" id="3.60.10.10">
    <property type="entry name" value="Endonuclease/exonuclease/phosphatase"/>
    <property type="match status" value="1"/>
</dbReference>
<proteinExistence type="predicted"/>
<dbReference type="OrthoDB" id="1113909at2759"/>
<dbReference type="EMBL" id="JAKUCV010000123">
    <property type="protein sequence ID" value="KAJ4851122.1"/>
    <property type="molecule type" value="Genomic_DNA"/>
</dbReference>
<comment type="caution">
    <text evidence="4">The sequence shown here is derived from an EMBL/GenBank/DDBJ whole genome shotgun (WGS) entry which is preliminary data.</text>
</comment>
<dbReference type="GO" id="GO:0003676">
    <property type="term" value="F:nucleic acid binding"/>
    <property type="evidence" value="ECO:0007669"/>
    <property type="project" value="InterPro"/>
</dbReference>
<dbReference type="InterPro" id="IPR012340">
    <property type="entry name" value="NA-bd_OB-fold"/>
</dbReference>
<dbReference type="GO" id="GO:0003824">
    <property type="term" value="F:catalytic activity"/>
    <property type="evidence" value="ECO:0007669"/>
    <property type="project" value="InterPro"/>
</dbReference>
<dbReference type="GO" id="GO:0008270">
    <property type="term" value="F:zinc ion binding"/>
    <property type="evidence" value="ECO:0007669"/>
    <property type="project" value="UniProtKB-KW"/>
</dbReference>
<organism evidence="4 5">
    <name type="scientific">Turnera subulata</name>
    <dbReference type="NCBI Taxonomy" id="218843"/>
    <lineage>
        <taxon>Eukaryota</taxon>
        <taxon>Viridiplantae</taxon>
        <taxon>Streptophyta</taxon>
        <taxon>Embryophyta</taxon>
        <taxon>Tracheophyta</taxon>
        <taxon>Spermatophyta</taxon>
        <taxon>Magnoliopsida</taxon>
        <taxon>eudicotyledons</taxon>
        <taxon>Gunneridae</taxon>
        <taxon>Pentapetalae</taxon>
        <taxon>rosids</taxon>
        <taxon>fabids</taxon>
        <taxon>Malpighiales</taxon>
        <taxon>Passifloraceae</taxon>
        <taxon>Turnera</taxon>
    </lineage>
</organism>
<feature type="compositionally biased region" description="Polar residues" evidence="2">
    <location>
        <begin position="351"/>
        <end position="369"/>
    </location>
</feature>
<dbReference type="CDD" id="cd04480">
    <property type="entry name" value="RPA1_DBD_A_like"/>
    <property type="match status" value="1"/>
</dbReference>
<dbReference type="Pfam" id="PF14392">
    <property type="entry name" value="zf-CCHC_4"/>
    <property type="match status" value="1"/>
</dbReference>
<evidence type="ECO:0000256" key="2">
    <source>
        <dbReference type="SAM" id="MobiDB-lite"/>
    </source>
</evidence>
<dbReference type="AlphaFoldDB" id="A0A9Q0GLL7"/>
<protein>
    <recommendedName>
        <fullName evidence="3">CCHC-type domain-containing protein</fullName>
    </recommendedName>
</protein>
<gene>
    <name evidence="4" type="ORF">Tsubulata_002429</name>
</gene>
<dbReference type="Pfam" id="PF14111">
    <property type="entry name" value="DUF4283"/>
    <property type="match status" value="1"/>
</dbReference>
<evidence type="ECO:0000313" key="4">
    <source>
        <dbReference type="EMBL" id="KAJ4851122.1"/>
    </source>
</evidence>
<keyword evidence="5" id="KW-1185">Reference proteome</keyword>
<reference evidence="4" key="2">
    <citation type="journal article" date="2023" name="Plants (Basel)">
        <title>Annotation of the Turnera subulata (Passifloraceae) Draft Genome Reveals the S-Locus Evolved after the Divergence of Turneroideae from Passifloroideae in a Stepwise Manner.</title>
        <authorList>
            <person name="Henning P.M."/>
            <person name="Roalson E.H."/>
            <person name="Mir W."/>
            <person name="McCubbin A.G."/>
            <person name="Shore J.S."/>
        </authorList>
    </citation>
    <scope>NUCLEOTIDE SEQUENCE</scope>
    <source>
        <strain evidence="4">F60SS</strain>
    </source>
</reference>
<feature type="region of interest" description="Disordered" evidence="2">
    <location>
        <begin position="329"/>
        <end position="394"/>
    </location>
</feature>
<evidence type="ECO:0000313" key="5">
    <source>
        <dbReference type="Proteomes" id="UP001141552"/>
    </source>
</evidence>
<dbReference type="InterPro" id="IPR036691">
    <property type="entry name" value="Endo/exonu/phosph_ase_sf"/>
</dbReference>
<feature type="region of interest" description="Disordered" evidence="2">
    <location>
        <begin position="290"/>
        <end position="311"/>
    </location>
</feature>
<dbReference type="InterPro" id="IPR001878">
    <property type="entry name" value="Znf_CCHC"/>
</dbReference>
<dbReference type="Proteomes" id="UP001141552">
    <property type="component" value="Unassembled WGS sequence"/>
</dbReference>
<dbReference type="InterPro" id="IPR025836">
    <property type="entry name" value="Zn_knuckle_CX2CX4HX4C"/>
</dbReference>
<keyword evidence="1" id="KW-0862">Zinc</keyword>
<evidence type="ECO:0000259" key="3">
    <source>
        <dbReference type="PROSITE" id="PS50158"/>
    </source>
</evidence>
<sequence length="953" mass="109116">MADQERDVNGEEGETTFNYSHMPILSLDSDDEAPKASRPVLVGKIISDYRRFSSRTVSEALARAWNLAKSTEVTEVKDNMFTFVFESENDKARVLLGSPWSVSGCHICLKEWPESCVFDSLSFNELEFWVQVYGLPPQQMRRSKALKMANLLAGLLEIELPRDNSPKWGVFFRMGVKIDVRQPIPAGFITKSCPEDLAVDIRFRYEELGDFCYYCGQLGHVEKDCGLCFNDRKMSRQGRHPANYCAKLRAPKSYPRKTLSKMKAMNEDQMQTEAKGLGGTQPNTVAREIMPPKPHYSNSEETKEQVTAATGSSTTVACPVVAEVDPQASHVRPTLQANSAYKGKAKALSEGRTTTRSGKSPHQQDSSAAKSIYKRKAQTDPEPSKKLKTQAALRQTGRVDSNLLSTEPPFKGRNVGPNNIPMTAPLAEQNASEAAVSPSRLKVFKKQASEGLPPSDLGLIFQALPFLWSLWKYRLRRYLKTPVPQLIPKPLLSLNRIWRWWLANSHKVPNELHLMELSGFGAHLDSQRLTKVQVTAITKNFFDTIIEGGLRDEVWHATFVYGEPACINRRQVLEELARLRSKDEEPWICMGDFNAMTDDTDKEGGKEFCLTLNQRFRDWIDTCGLIDLGFNGFCYTWNNKRKGAANVRERIDRCLANASWRILFDKAQVFHKSMTGSNHRPLRLHLSLASRRIRRNFRFEAKWVEEEECQQVIRDAWSKRACGSRSYVLIEKLRRSRKYLSRWKQARISNARAEIEGLIKDLDVIYEQIPTDESIQREHTLLSRLEVLWRQEEKYWHQQDRIKWLSAGDKNTKFFHLTTIQRRNQNKILALQEEAGAWVEDEVAVENLVSLLVFAPQYGHQYAKEAVPEKGNVEDRGESSKGTMMHATATKMQVEHFSSKLQEGKAYRFGKFRVLMETSQYRPDRHEMKLQFLAFTKVEGIDCSIDRIYVPIC</sequence>
<reference evidence="4" key="1">
    <citation type="submission" date="2022-02" db="EMBL/GenBank/DDBJ databases">
        <authorList>
            <person name="Henning P.M."/>
            <person name="McCubbin A.G."/>
            <person name="Shore J.S."/>
        </authorList>
    </citation>
    <scope>NUCLEOTIDE SEQUENCE</scope>
    <source>
        <strain evidence="4">F60SS</strain>
        <tissue evidence="4">Leaves</tissue>
    </source>
</reference>
<name>A0A9Q0GLL7_9ROSI</name>
<dbReference type="PANTHER" id="PTHR33710:SF79">
    <property type="entry name" value="OS06G0205337 PROTEIN"/>
    <property type="match status" value="1"/>
</dbReference>
<feature type="domain" description="CCHC-type" evidence="3">
    <location>
        <begin position="212"/>
        <end position="225"/>
    </location>
</feature>
<dbReference type="PROSITE" id="PS50158">
    <property type="entry name" value="ZF_CCHC"/>
    <property type="match status" value="1"/>
</dbReference>